<dbReference type="AlphaFoldDB" id="A0A6A6AVE3"/>
<feature type="region of interest" description="Disordered" evidence="1">
    <location>
        <begin position="82"/>
        <end position="134"/>
    </location>
</feature>
<protein>
    <submittedName>
        <fullName evidence="2">Uncharacterized protein</fullName>
    </submittedName>
</protein>
<feature type="compositionally biased region" description="Basic and acidic residues" evidence="1">
    <location>
        <begin position="351"/>
        <end position="395"/>
    </location>
</feature>
<feature type="compositionally biased region" description="Basic and acidic residues" evidence="1">
    <location>
        <begin position="49"/>
        <end position="62"/>
    </location>
</feature>
<accession>A0A6A6AVE3</accession>
<feature type="region of interest" description="Disordered" evidence="1">
    <location>
        <begin position="40"/>
        <end position="62"/>
    </location>
</feature>
<organism evidence="2 3">
    <name type="scientific">Aplosporella prunicola CBS 121167</name>
    <dbReference type="NCBI Taxonomy" id="1176127"/>
    <lineage>
        <taxon>Eukaryota</taxon>
        <taxon>Fungi</taxon>
        <taxon>Dikarya</taxon>
        <taxon>Ascomycota</taxon>
        <taxon>Pezizomycotina</taxon>
        <taxon>Dothideomycetes</taxon>
        <taxon>Dothideomycetes incertae sedis</taxon>
        <taxon>Botryosphaeriales</taxon>
        <taxon>Aplosporellaceae</taxon>
        <taxon>Aplosporella</taxon>
    </lineage>
</organism>
<dbReference type="RefSeq" id="XP_033391627.1">
    <property type="nucleotide sequence ID" value="XM_033544549.1"/>
</dbReference>
<feature type="region of interest" description="Disordered" evidence="1">
    <location>
        <begin position="351"/>
        <end position="422"/>
    </location>
</feature>
<gene>
    <name evidence="2" type="ORF">K452DRAFT_322765</name>
</gene>
<dbReference type="GeneID" id="54302045"/>
<reference evidence="2" key="1">
    <citation type="journal article" date="2020" name="Stud. Mycol.">
        <title>101 Dothideomycetes genomes: a test case for predicting lifestyles and emergence of pathogens.</title>
        <authorList>
            <person name="Haridas S."/>
            <person name="Albert R."/>
            <person name="Binder M."/>
            <person name="Bloem J."/>
            <person name="Labutti K."/>
            <person name="Salamov A."/>
            <person name="Andreopoulos B."/>
            <person name="Baker S."/>
            <person name="Barry K."/>
            <person name="Bills G."/>
            <person name="Bluhm B."/>
            <person name="Cannon C."/>
            <person name="Castanera R."/>
            <person name="Culley D."/>
            <person name="Daum C."/>
            <person name="Ezra D."/>
            <person name="Gonzalez J."/>
            <person name="Henrissat B."/>
            <person name="Kuo A."/>
            <person name="Liang C."/>
            <person name="Lipzen A."/>
            <person name="Lutzoni F."/>
            <person name="Magnuson J."/>
            <person name="Mondo S."/>
            <person name="Nolan M."/>
            <person name="Ohm R."/>
            <person name="Pangilinan J."/>
            <person name="Park H.-J."/>
            <person name="Ramirez L."/>
            <person name="Alfaro M."/>
            <person name="Sun H."/>
            <person name="Tritt A."/>
            <person name="Yoshinaga Y."/>
            <person name="Zwiers L.-H."/>
            <person name="Turgeon B."/>
            <person name="Goodwin S."/>
            <person name="Spatafora J."/>
            <person name="Crous P."/>
            <person name="Grigoriev I."/>
        </authorList>
    </citation>
    <scope>NUCLEOTIDE SEQUENCE</scope>
    <source>
        <strain evidence="2">CBS 121167</strain>
    </source>
</reference>
<evidence type="ECO:0000256" key="1">
    <source>
        <dbReference type="SAM" id="MobiDB-lite"/>
    </source>
</evidence>
<dbReference type="OrthoDB" id="3766406at2759"/>
<dbReference type="EMBL" id="ML995544">
    <property type="protein sequence ID" value="KAF2135909.1"/>
    <property type="molecule type" value="Genomic_DNA"/>
</dbReference>
<dbReference type="Proteomes" id="UP000799438">
    <property type="component" value="Unassembled WGS sequence"/>
</dbReference>
<sequence>MRFGKYKSRIFSRPAKAVRRLLCKYCSRTKRCIYIKGRSHTKGHIHNPSHPDCHEAEDREPRHGLELSRDALALPTPSEYAKFSQNPFQGDDNNDDDKSSMTACSMKVQGGKDDDVDSAYGSRYSDTGSSGTTLRGEEEGASLAFNVHQAEYSVLFQRAKHVMDRHFLGPLHGLPLSALSAARAEAYPGGFLVNQQWRARIIEGQLFLAARYEIKNMCLDRNLRKFIDSHTRTICPHVRTHNVGREDSVCTTRIPELDTARLHGDYRYHHIRLEKDRFPGFVGEMRACRFCPTDYCVRVYDKGPIEGFMVSISTWHRLGRCRSPEDVVWQRFVSGAEATWRSRARIRYAHRDDPVPPHEAGSIRRKYEGSTAGDDKEVKREEAMRKKAMQKEESAVQKANKNPPPNARRRHRSPARFGVGCR</sequence>
<keyword evidence="3" id="KW-1185">Reference proteome</keyword>
<name>A0A6A6AVE3_9PEZI</name>
<proteinExistence type="predicted"/>
<evidence type="ECO:0000313" key="3">
    <source>
        <dbReference type="Proteomes" id="UP000799438"/>
    </source>
</evidence>
<feature type="compositionally biased region" description="Polar residues" evidence="1">
    <location>
        <begin position="124"/>
        <end position="133"/>
    </location>
</feature>
<evidence type="ECO:0000313" key="2">
    <source>
        <dbReference type="EMBL" id="KAF2135909.1"/>
    </source>
</evidence>